<keyword evidence="6 9" id="KW-0406">Ion transport</keyword>
<evidence type="ECO:0000256" key="5">
    <source>
        <dbReference type="ARBA" id="ARBA00022989"/>
    </source>
</evidence>
<organism evidence="10 11">
    <name type="scientific">Pseudonocardia zijingensis</name>
    <dbReference type="NCBI Taxonomy" id="153376"/>
    <lineage>
        <taxon>Bacteria</taxon>
        <taxon>Bacillati</taxon>
        <taxon>Actinomycetota</taxon>
        <taxon>Actinomycetes</taxon>
        <taxon>Pseudonocardiales</taxon>
        <taxon>Pseudonocardiaceae</taxon>
        <taxon>Pseudonocardia</taxon>
    </lineage>
</organism>
<dbReference type="Gene3D" id="1.10.1200.120">
    <property type="entry name" value="Large-conductance mechanosensitive channel, MscL, domain 1"/>
    <property type="match status" value="1"/>
</dbReference>
<keyword evidence="5 9" id="KW-1133">Transmembrane helix</keyword>
<dbReference type="EMBL" id="BAAAHP010000194">
    <property type="protein sequence ID" value="GAA0898249.1"/>
    <property type="molecule type" value="Genomic_DNA"/>
</dbReference>
<keyword evidence="4 9" id="KW-0812">Transmembrane</keyword>
<comment type="subunit">
    <text evidence="9">Homopentamer.</text>
</comment>
<comment type="function">
    <text evidence="9">Channel that opens in response to stretch forces in the membrane lipid bilayer. May participate in the regulation of osmotic pressure changes within the cell.</text>
</comment>
<keyword evidence="3 9" id="KW-1003">Cell membrane</keyword>
<keyword evidence="8 9" id="KW-0407">Ion channel</keyword>
<keyword evidence="7 9" id="KW-0472">Membrane</keyword>
<keyword evidence="2 9" id="KW-0813">Transport</keyword>
<comment type="similarity">
    <text evidence="9">Belongs to the MscL family.</text>
</comment>
<evidence type="ECO:0000256" key="6">
    <source>
        <dbReference type="ARBA" id="ARBA00023065"/>
    </source>
</evidence>
<sequence>MRGLWDEFKAFALGGNMLDLALGFIIGTAFAGLVDSLAGDVIMQFVAAIFGQPDFSDLAFTLNGSQIRYGAFLTVVINFLLLAAVLFAMVKLLKRLGLGNFKAQGSRECPRCKEFVAIDATKCKYCTADIDPVVADDEDEAPQVATEQRVAE</sequence>
<dbReference type="Proteomes" id="UP001499967">
    <property type="component" value="Unassembled WGS sequence"/>
</dbReference>
<dbReference type="InterPro" id="IPR036019">
    <property type="entry name" value="MscL_channel"/>
</dbReference>
<evidence type="ECO:0000256" key="2">
    <source>
        <dbReference type="ARBA" id="ARBA00022448"/>
    </source>
</evidence>
<feature type="transmembrane region" description="Helical" evidence="9">
    <location>
        <begin position="20"/>
        <end position="50"/>
    </location>
</feature>
<dbReference type="NCBIfam" id="TIGR00220">
    <property type="entry name" value="mscL"/>
    <property type="match status" value="1"/>
</dbReference>
<proteinExistence type="inferred from homology"/>
<gene>
    <name evidence="10" type="primary">mscL_2</name>
    <name evidence="9" type="synonym">mscL</name>
    <name evidence="10" type="ORF">GCM10009559_60320</name>
</gene>
<dbReference type="HAMAP" id="MF_00115">
    <property type="entry name" value="MscL"/>
    <property type="match status" value="1"/>
</dbReference>
<evidence type="ECO:0000313" key="11">
    <source>
        <dbReference type="Proteomes" id="UP001499967"/>
    </source>
</evidence>
<dbReference type="InterPro" id="IPR001185">
    <property type="entry name" value="MS_channel"/>
</dbReference>
<evidence type="ECO:0000313" key="10">
    <source>
        <dbReference type="EMBL" id="GAA0898249.1"/>
    </source>
</evidence>
<protein>
    <recommendedName>
        <fullName evidence="9">Large-conductance mechanosensitive channel</fullName>
    </recommendedName>
</protein>
<reference evidence="11" key="1">
    <citation type="journal article" date="2019" name="Int. J. Syst. Evol. Microbiol.">
        <title>The Global Catalogue of Microorganisms (GCM) 10K type strain sequencing project: providing services to taxonomists for standard genome sequencing and annotation.</title>
        <authorList>
            <consortium name="The Broad Institute Genomics Platform"/>
            <consortium name="The Broad Institute Genome Sequencing Center for Infectious Disease"/>
            <person name="Wu L."/>
            <person name="Ma J."/>
        </authorList>
    </citation>
    <scope>NUCLEOTIDE SEQUENCE [LARGE SCALE GENOMIC DNA]</scope>
    <source>
        <strain evidence="11">JCM 11117</strain>
    </source>
</reference>
<dbReference type="PANTHER" id="PTHR30266:SF2">
    <property type="entry name" value="LARGE-CONDUCTANCE MECHANOSENSITIVE CHANNEL"/>
    <property type="match status" value="1"/>
</dbReference>
<comment type="subcellular location">
    <subcellularLocation>
        <location evidence="9">Cell membrane</location>
        <topology evidence="9">Multi-pass membrane protein</topology>
    </subcellularLocation>
    <subcellularLocation>
        <location evidence="1">Membrane</location>
        <topology evidence="1">Multi-pass membrane protein</topology>
    </subcellularLocation>
</comment>
<comment type="caution">
    <text evidence="10">The sequence shown here is derived from an EMBL/GenBank/DDBJ whole genome shotgun (WGS) entry which is preliminary data.</text>
</comment>
<evidence type="ECO:0000256" key="7">
    <source>
        <dbReference type="ARBA" id="ARBA00023136"/>
    </source>
</evidence>
<evidence type="ECO:0000256" key="8">
    <source>
        <dbReference type="ARBA" id="ARBA00023303"/>
    </source>
</evidence>
<dbReference type="Pfam" id="PF01741">
    <property type="entry name" value="MscL"/>
    <property type="match status" value="1"/>
</dbReference>
<name>A0ABP3YNL9_9PSEU</name>
<dbReference type="RefSeq" id="WP_343945071.1">
    <property type="nucleotide sequence ID" value="NZ_BAAAHP010000194.1"/>
</dbReference>
<dbReference type="PANTHER" id="PTHR30266">
    <property type="entry name" value="MECHANOSENSITIVE CHANNEL MSCL"/>
    <property type="match status" value="1"/>
</dbReference>
<dbReference type="InterPro" id="IPR037673">
    <property type="entry name" value="MSC/AndL"/>
</dbReference>
<evidence type="ECO:0000256" key="9">
    <source>
        <dbReference type="HAMAP-Rule" id="MF_00115"/>
    </source>
</evidence>
<evidence type="ECO:0000256" key="4">
    <source>
        <dbReference type="ARBA" id="ARBA00022692"/>
    </source>
</evidence>
<feature type="transmembrane region" description="Helical" evidence="9">
    <location>
        <begin position="70"/>
        <end position="93"/>
    </location>
</feature>
<evidence type="ECO:0000256" key="1">
    <source>
        <dbReference type="ARBA" id="ARBA00004141"/>
    </source>
</evidence>
<dbReference type="SUPFAM" id="SSF81330">
    <property type="entry name" value="Gated mechanosensitive channel"/>
    <property type="match status" value="1"/>
</dbReference>
<accession>A0ABP3YNL9</accession>
<keyword evidence="11" id="KW-1185">Reference proteome</keyword>
<evidence type="ECO:0000256" key="3">
    <source>
        <dbReference type="ARBA" id="ARBA00022475"/>
    </source>
</evidence>
<dbReference type="PRINTS" id="PR01264">
    <property type="entry name" value="MECHCHANNEL"/>
</dbReference>